<dbReference type="Proteomes" id="UP000653231">
    <property type="component" value="Unassembled WGS sequence"/>
</dbReference>
<dbReference type="GO" id="GO:0008237">
    <property type="term" value="F:metallopeptidase activity"/>
    <property type="evidence" value="ECO:0007669"/>
    <property type="project" value="UniProtKB-KW"/>
</dbReference>
<evidence type="ECO:0000259" key="2">
    <source>
        <dbReference type="Pfam" id="PF02517"/>
    </source>
</evidence>
<feature type="domain" description="CAAX prenyl protease 2/Lysostaphin resistance protein A-like" evidence="2">
    <location>
        <begin position="141"/>
        <end position="230"/>
    </location>
</feature>
<dbReference type="EMBL" id="JACXRZ010000013">
    <property type="protein sequence ID" value="MBD3145276.1"/>
    <property type="molecule type" value="Genomic_DNA"/>
</dbReference>
<keyword evidence="1" id="KW-1133">Transmembrane helix</keyword>
<keyword evidence="4" id="KW-1185">Reference proteome</keyword>
<evidence type="ECO:0000313" key="4">
    <source>
        <dbReference type="Proteomes" id="UP000653231"/>
    </source>
</evidence>
<protein>
    <submittedName>
        <fullName evidence="3">CPBP family intramembrane metalloprotease</fullName>
    </submittedName>
</protein>
<feature type="transmembrane region" description="Helical" evidence="1">
    <location>
        <begin position="198"/>
        <end position="224"/>
    </location>
</feature>
<dbReference type="InterPro" id="IPR003675">
    <property type="entry name" value="Rce1/LyrA-like_dom"/>
</dbReference>
<comment type="caution">
    <text evidence="3">The sequence shown here is derived from an EMBL/GenBank/DDBJ whole genome shotgun (WGS) entry which is preliminary data.</text>
</comment>
<keyword evidence="3" id="KW-0482">Metalloprotease</keyword>
<proteinExistence type="predicted"/>
<feature type="transmembrane region" description="Helical" evidence="1">
    <location>
        <begin position="162"/>
        <end position="192"/>
    </location>
</feature>
<keyword evidence="3" id="KW-0378">Hydrolase</keyword>
<feature type="transmembrane region" description="Helical" evidence="1">
    <location>
        <begin position="55"/>
        <end position="76"/>
    </location>
</feature>
<feature type="transmembrane region" description="Helical" evidence="1">
    <location>
        <begin position="15"/>
        <end position="34"/>
    </location>
</feature>
<evidence type="ECO:0000313" key="3">
    <source>
        <dbReference type="EMBL" id="MBD3145276.1"/>
    </source>
</evidence>
<gene>
    <name evidence="3" type="ORF">IEQ31_19070</name>
</gene>
<feature type="transmembrane region" description="Helical" evidence="1">
    <location>
        <begin position="96"/>
        <end position="114"/>
    </location>
</feature>
<keyword evidence="1" id="KW-0812">Transmembrane</keyword>
<dbReference type="Pfam" id="PF02517">
    <property type="entry name" value="Rce1-like"/>
    <property type="match status" value="1"/>
</dbReference>
<keyword evidence="3" id="KW-0645">Protease</keyword>
<keyword evidence="1" id="KW-0472">Membrane</keyword>
<dbReference type="RefSeq" id="WP_191052714.1">
    <property type="nucleotide sequence ID" value="NZ_JACXRZ010000013.1"/>
</dbReference>
<evidence type="ECO:0000256" key="1">
    <source>
        <dbReference type="SAM" id="Phobius"/>
    </source>
</evidence>
<reference evidence="3 4" key="1">
    <citation type="submission" date="2020-09" db="EMBL/GenBank/DDBJ databases">
        <title>Actinomycete isolated from the Camponotus japonicus Mayr.</title>
        <authorList>
            <person name="Gong X."/>
        </authorList>
    </citation>
    <scope>NUCLEOTIDE SEQUENCE [LARGE SCALE GENOMIC DNA]</scope>
    <source>
        <strain evidence="3 4">2C-HV3</strain>
    </source>
</reference>
<organism evidence="3 4">
    <name type="scientific">Microbispora bryophytorum subsp. camponoti</name>
    <dbReference type="NCBI Taxonomy" id="1677852"/>
    <lineage>
        <taxon>Bacteria</taxon>
        <taxon>Bacillati</taxon>
        <taxon>Actinomycetota</taxon>
        <taxon>Actinomycetes</taxon>
        <taxon>Streptosporangiales</taxon>
        <taxon>Streptosporangiaceae</taxon>
        <taxon>Microbispora</taxon>
    </lineage>
</organism>
<name>A0ABR8L954_9ACTN</name>
<sequence length="248" mass="26057">MSVSASVSTSFSTPGLLLTVALTAYLAFVAPWLGKHQYDRLARRRDHDPRALVHAYRLWIAEEWVWVAVTALILVLSPGLGPADLGFAMPGHLDQVAPAVAGMTGAIVIGALVAHRLARSGRAVPGQAAVAELMPRTSAERWHGLAMAVTAGVCEEIVYRGLLIAFGVGVLGLSTTAAAALALVVFVAGHFYQGWKGMAVVALLGFWLTNVYLSTGSLLLPILVHIVIDVRGLACAPAPDRTTVGHAV</sequence>
<accession>A0ABR8L954</accession>